<evidence type="ECO:0000313" key="1">
    <source>
        <dbReference type="EMBL" id="QHT26837.1"/>
    </source>
</evidence>
<name>A0A6C0ECD7_9ZZZZ</name>
<sequence length="168" mass="20025">MLNLILIIIIIVMLYVFFNKNKNTENFYYKSDGKINDTFYETQIFKDNKLLDDLANDKLEQNEFDFNYELINKNNNNLIDFVDYNKIDTSNKSKMLDNMNTWYSNKWIEYIDDNGNPVYNSSDNSIYNSEIIVNRDIENLKSDDINSADLIGKPIKYIYDSLIDDYKY</sequence>
<protein>
    <submittedName>
        <fullName evidence="1">Uncharacterized protein</fullName>
    </submittedName>
</protein>
<organism evidence="1">
    <name type="scientific">viral metagenome</name>
    <dbReference type="NCBI Taxonomy" id="1070528"/>
    <lineage>
        <taxon>unclassified sequences</taxon>
        <taxon>metagenomes</taxon>
        <taxon>organismal metagenomes</taxon>
    </lineage>
</organism>
<proteinExistence type="predicted"/>
<dbReference type="EMBL" id="MN739802">
    <property type="protein sequence ID" value="QHT26837.1"/>
    <property type="molecule type" value="Genomic_DNA"/>
</dbReference>
<accession>A0A6C0ECD7</accession>
<reference evidence="1" key="1">
    <citation type="journal article" date="2020" name="Nature">
        <title>Giant virus diversity and host interactions through global metagenomics.</title>
        <authorList>
            <person name="Schulz F."/>
            <person name="Roux S."/>
            <person name="Paez-Espino D."/>
            <person name="Jungbluth S."/>
            <person name="Walsh D.A."/>
            <person name="Denef V.J."/>
            <person name="McMahon K.D."/>
            <person name="Konstantinidis K.T."/>
            <person name="Eloe-Fadrosh E.A."/>
            <person name="Kyrpides N.C."/>
            <person name="Woyke T."/>
        </authorList>
    </citation>
    <scope>NUCLEOTIDE SEQUENCE</scope>
    <source>
        <strain evidence="1">GVMAG-M-3300023179-2</strain>
    </source>
</reference>
<dbReference type="AlphaFoldDB" id="A0A6C0ECD7"/>